<keyword evidence="1" id="KW-0812">Transmembrane</keyword>
<reference evidence="2" key="2">
    <citation type="submission" date="2023-01" db="EMBL/GenBank/DDBJ databases">
        <authorList>
            <person name="Sun Q."/>
            <person name="Evtushenko L."/>
        </authorList>
    </citation>
    <scope>NUCLEOTIDE SEQUENCE</scope>
    <source>
        <strain evidence="2">VKM B-2347</strain>
    </source>
</reference>
<comment type="caution">
    <text evidence="2">The sequence shown here is derived from an EMBL/GenBank/DDBJ whole genome shotgun (WGS) entry which is preliminary data.</text>
</comment>
<feature type="transmembrane region" description="Helical" evidence="1">
    <location>
        <begin position="12"/>
        <end position="32"/>
    </location>
</feature>
<evidence type="ECO:0000313" key="3">
    <source>
        <dbReference type="Proteomes" id="UP001143372"/>
    </source>
</evidence>
<accession>A0A9W6MU08</accession>
<keyword evidence="1" id="KW-0472">Membrane</keyword>
<evidence type="ECO:0000256" key="1">
    <source>
        <dbReference type="SAM" id="Phobius"/>
    </source>
</evidence>
<name>A0A9W6MU08_9HYPH</name>
<dbReference type="EMBL" id="BSFI01000001">
    <property type="protein sequence ID" value="GLK66388.1"/>
    <property type="molecule type" value="Genomic_DNA"/>
</dbReference>
<dbReference type="Proteomes" id="UP001143372">
    <property type="component" value="Unassembled WGS sequence"/>
</dbReference>
<sequence length="68" mass="7520">MTTVKTPWFRSIVRTIVAGLIALVAIALTITVHTCIAINDEIDRCADDSSSEYIIDPAQRAKECADRR</sequence>
<dbReference type="RefSeq" id="WP_271166658.1">
    <property type="nucleotide sequence ID" value="NZ_BSFI01000001.1"/>
</dbReference>
<gene>
    <name evidence="2" type="ORF">GCM10008179_00260</name>
</gene>
<dbReference type="AlphaFoldDB" id="A0A9W6MU08"/>
<keyword evidence="1" id="KW-1133">Transmembrane helix</keyword>
<keyword evidence="3" id="KW-1185">Reference proteome</keyword>
<evidence type="ECO:0000313" key="2">
    <source>
        <dbReference type="EMBL" id="GLK66388.1"/>
    </source>
</evidence>
<protein>
    <submittedName>
        <fullName evidence="2">Uncharacterized protein</fullName>
    </submittedName>
</protein>
<proteinExistence type="predicted"/>
<organism evidence="2 3">
    <name type="scientific">Hansschlegelia plantiphila</name>
    <dbReference type="NCBI Taxonomy" id="374655"/>
    <lineage>
        <taxon>Bacteria</taxon>
        <taxon>Pseudomonadati</taxon>
        <taxon>Pseudomonadota</taxon>
        <taxon>Alphaproteobacteria</taxon>
        <taxon>Hyphomicrobiales</taxon>
        <taxon>Methylopilaceae</taxon>
        <taxon>Hansschlegelia</taxon>
    </lineage>
</organism>
<reference evidence="2" key="1">
    <citation type="journal article" date="2014" name="Int. J. Syst. Evol. Microbiol.">
        <title>Complete genome sequence of Corynebacterium casei LMG S-19264T (=DSM 44701T), isolated from a smear-ripened cheese.</title>
        <authorList>
            <consortium name="US DOE Joint Genome Institute (JGI-PGF)"/>
            <person name="Walter F."/>
            <person name="Albersmeier A."/>
            <person name="Kalinowski J."/>
            <person name="Ruckert C."/>
        </authorList>
    </citation>
    <scope>NUCLEOTIDE SEQUENCE</scope>
    <source>
        <strain evidence="2">VKM B-2347</strain>
    </source>
</reference>